<dbReference type="InterPro" id="IPR005338">
    <property type="entry name" value="Anhydro_N_Ac-Mur_kinase"/>
</dbReference>
<comment type="caution">
    <text evidence="3">The sequence shown here is derived from an EMBL/GenBank/DDBJ whole genome shotgun (WGS) entry which is preliminary data.</text>
</comment>
<dbReference type="GO" id="GO:0009254">
    <property type="term" value="P:peptidoglycan turnover"/>
    <property type="evidence" value="ECO:0007669"/>
    <property type="project" value="UniProtKB-UniRule"/>
</dbReference>
<keyword evidence="2" id="KW-0067">ATP-binding</keyword>
<sequence length="356" mass="37505">MTSVIGTISGTSADGIDLAELETDGRTVVRFGPSATLPYSYETRAAVLSAIETGPSDRSSWPEVSRLVTRDHAAAIRQFVDAHDLEPELAVFHGQTVWHDPKAGETVQLGRSQDLADTLGIDVVGDLRLADMLEGGEGAPLVPVYHQALANELPQPLCFLNIGGVSNLTYIDGSSVLAFDIGPGNALLDDWVRSHQAGDFDPSGQISAKGSTDADWVSAALANPFFARPGPKSLDRNSFSNTKLNPGTALEDGAATLVEFTAAAIAQSETFCPAPPVAWLVCGGGRHNETLMKVLAEKMQGSVVPVEQHGFDGDALEAQAMAFLGARLLAGLPTSYPETTGAQRPVVGGRLFTARR</sequence>
<dbReference type="EC" id="2.7.1.170" evidence="2"/>
<proteinExistence type="inferred from homology"/>
<dbReference type="GO" id="GO:0016301">
    <property type="term" value="F:kinase activity"/>
    <property type="evidence" value="ECO:0007669"/>
    <property type="project" value="UniProtKB-KW"/>
</dbReference>
<dbReference type="PANTHER" id="PTHR30605">
    <property type="entry name" value="ANHYDRO-N-ACETYLMURAMIC ACID KINASE"/>
    <property type="match status" value="1"/>
</dbReference>
<evidence type="ECO:0000256" key="2">
    <source>
        <dbReference type="HAMAP-Rule" id="MF_01270"/>
    </source>
</evidence>
<dbReference type="GO" id="GO:0097175">
    <property type="term" value="P:1,6-anhydro-N-acetyl-beta-muramic acid catabolic process"/>
    <property type="evidence" value="ECO:0007669"/>
    <property type="project" value="UniProtKB-UniRule"/>
</dbReference>
<comment type="catalytic activity">
    <reaction evidence="2">
        <text>1,6-anhydro-N-acetyl-beta-muramate + ATP + H2O = N-acetyl-D-muramate 6-phosphate + ADP + H(+)</text>
        <dbReference type="Rhea" id="RHEA:24952"/>
        <dbReference type="ChEBI" id="CHEBI:15377"/>
        <dbReference type="ChEBI" id="CHEBI:15378"/>
        <dbReference type="ChEBI" id="CHEBI:30616"/>
        <dbReference type="ChEBI" id="CHEBI:58690"/>
        <dbReference type="ChEBI" id="CHEBI:58722"/>
        <dbReference type="ChEBI" id="CHEBI:456216"/>
        <dbReference type="EC" id="2.7.1.170"/>
    </reaction>
</comment>
<comment type="function">
    <text evidence="2">Catalyzes the specific phosphorylation of 1,6-anhydro-N-acetylmuramic acid (anhMurNAc) with the simultaneous cleavage of the 1,6-anhydro ring, generating MurNAc-6-P. Is required for the utilization of anhMurNAc either imported from the medium or derived from its own cell wall murein, and thus plays a role in cell wall recycling.</text>
</comment>
<dbReference type="SUPFAM" id="SSF53067">
    <property type="entry name" value="Actin-like ATPase domain"/>
    <property type="match status" value="1"/>
</dbReference>
<dbReference type="EMBL" id="JAFLNF010000004">
    <property type="protein sequence ID" value="MBO0345737.1"/>
    <property type="molecule type" value="Genomic_DNA"/>
</dbReference>
<comment type="pathway">
    <text evidence="2">Cell wall biogenesis; peptidoglycan recycling.</text>
</comment>
<dbReference type="AlphaFoldDB" id="A0A939EPL2"/>
<dbReference type="Pfam" id="PF03702">
    <property type="entry name" value="AnmK"/>
    <property type="match status" value="1"/>
</dbReference>
<dbReference type="GO" id="GO:0006040">
    <property type="term" value="P:amino sugar metabolic process"/>
    <property type="evidence" value="ECO:0007669"/>
    <property type="project" value="InterPro"/>
</dbReference>
<evidence type="ECO:0000313" key="3">
    <source>
        <dbReference type="EMBL" id="MBO0345737.1"/>
    </source>
</evidence>
<dbReference type="PANTHER" id="PTHR30605:SF0">
    <property type="entry name" value="ANHYDRO-N-ACETYLMURAMIC ACID KINASE"/>
    <property type="match status" value="1"/>
</dbReference>
<reference evidence="3" key="1">
    <citation type="submission" date="2021-03" db="EMBL/GenBank/DDBJ databases">
        <title>Roseibium sp. CAU 1637 isolated from Incheon.</title>
        <authorList>
            <person name="Kim W."/>
        </authorList>
    </citation>
    <scope>NUCLEOTIDE SEQUENCE</scope>
    <source>
        <strain evidence="3">CAU 1637</strain>
    </source>
</reference>
<comment type="pathway">
    <text evidence="2">Amino-sugar metabolism; 1,6-anhydro-N-acetylmuramate degradation.</text>
</comment>
<dbReference type="GO" id="GO:0016773">
    <property type="term" value="F:phosphotransferase activity, alcohol group as acceptor"/>
    <property type="evidence" value="ECO:0007669"/>
    <property type="project" value="UniProtKB-UniRule"/>
</dbReference>
<evidence type="ECO:0000313" key="4">
    <source>
        <dbReference type="Proteomes" id="UP000664779"/>
    </source>
</evidence>
<protein>
    <recommendedName>
        <fullName evidence="2">Anhydro-N-acetylmuramic acid kinase</fullName>
        <ecNumber evidence="2">2.7.1.170</ecNumber>
    </recommendedName>
    <alternativeName>
        <fullName evidence="2">AnhMurNAc kinase</fullName>
    </alternativeName>
</protein>
<dbReference type="Proteomes" id="UP000664779">
    <property type="component" value="Unassembled WGS sequence"/>
</dbReference>
<feature type="binding site" evidence="2">
    <location>
        <begin position="10"/>
        <end position="17"/>
    </location>
    <ligand>
        <name>ATP</name>
        <dbReference type="ChEBI" id="CHEBI:30616"/>
    </ligand>
</feature>
<evidence type="ECO:0000256" key="1">
    <source>
        <dbReference type="ARBA" id="ARBA00023277"/>
    </source>
</evidence>
<keyword evidence="2 3" id="KW-0808">Transferase</keyword>
<comment type="similarity">
    <text evidence="2">Belongs to the anhydro-N-acetylmuramic acid kinase family.</text>
</comment>
<dbReference type="NCBIfam" id="NF007141">
    <property type="entry name" value="PRK09585.1-5"/>
    <property type="match status" value="1"/>
</dbReference>
<keyword evidence="4" id="KW-1185">Reference proteome</keyword>
<name>A0A939EPL2_9HYPH</name>
<keyword evidence="2" id="KW-0547">Nucleotide-binding</keyword>
<gene>
    <name evidence="2" type="primary">anmK</name>
    <name evidence="3" type="ORF">J0X15_10950</name>
</gene>
<accession>A0A939EPL2</accession>
<dbReference type="GO" id="GO:0005524">
    <property type="term" value="F:ATP binding"/>
    <property type="evidence" value="ECO:0007669"/>
    <property type="project" value="UniProtKB-UniRule"/>
</dbReference>
<dbReference type="Gene3D" id="3.30.420.40">
    <property type="match status" value="2"/>
</dbReference>
<keyword evidence="2 3" id="KW-0418">Kinase</keyword>
<keyword evidence="1 2" id="KW-0119">Carbohydrate metabolism</keyword>
<organism evidence="3 4">
    <name type="scientific">Roseibium limicola</name>
    <dbReference type="NCBI Taxonomy" id="2816037"/>
    <lineage>
        <taxon>Bacteria</taxon>
        <taxon>Pseudomonadati</taxon>
        <taxon>Pseudomonadota</taxon>
        <taxon>Alphaproteobacteria</taxon>
        <taxon>Hyphomicrobiales</taxon>
        <taxon>Stappiaceae</taxon>
        <taxon>Roseibium</taxon>
    </lineage>
</organism>
<dbReference type="HAMAP" id="MF_01270">
    <property type="entry name" value="AnhMurNAc_kinase"/>
    <property type="match status" value="1"/>
</dbReference>
<dbReference type="InterPro" id="IPR043129">
    <property type="entry name" value="ATPase_NBD"/>
</dbReference>
<dbReference type="RefSeq" id="WP_206940599.1">
    <property type="nucleotide sequence ID" value="NZ_JAFLNF010000004.1"/>
</dbReference>